<sequence>MQERKEYIEELVFGYLAGDLNEEEKKDLLTWLEADEVNKKSFSEMADSWATVHVPLFEQNRKGDFEKNFGYLTHFPSSVSKKRKALNVWLRVASVVLLTFTIGALSYFAGTQNRSGMDLQAFETIVPMGARSKVILPDHSVVWMNAGSSLKYTTDFGKEKREVWLNGEAYFEVESDSLIPFLVNSEDISVKVLGTSFNVKAYEDDDEISVALLSGKVDVHAASSDDEYGMQDAILFPDQMLRYDKKTHVMKTVAVKASDACLWIDGCMKFKDLPFERIAKELERKYDVRITILSSVLKNEVFSGSFSADYSLSHILKEIDVEKKYKWSRKGNNIIIVDR</sequence>
<dbReference type="GO" id="GO:0016989">
    <property type="term" value="F:sigma factor antagonist activity"/>
    <property type="evidence" value="ECO:0007669"/>
    <property type="project" value="TreeGrafter"/>
</dbReference>
<feature type="domain" description="FecR protein" evidence="2">
    <location>
        <begin position="128"/>
        <end position="217"/>
    </location>
</feature>
<dbReference type="InterPro" id="IPR032508">
    <property type="entry name" value="FecR_C"/>
</dbReference>
<dbReference type="STRING" id="1203610.HMPREF1536_05152"/>
<evidence type="ECO:0000313" key="5">
    <source>
        <dbReference type="Proteomes" id="UP000033035"/>
    </source>
</evidence>
<dbReference type="Pfam" id="PF04773">
    <property type="entry name" value="FecR"/>
    <property type="match status" value="1"/>
</dbReference>
<evidence type="ECO:0008006" key="6">
    <source>
        <dbReference type="Google" id="ProtNLM"/>
    </source>
</evidence>
<dbReference type="InterPro" id="IPR012373">
    <property type="entry name" value="Ferrdict_sens_TM"/>
</dbReference>
<protein>
    <recommendedName>
        <fullName evidence="6">FecR protein domain-containing protein</fullName>
    </recommendedName>
</protein>
<name>A0A0F5IPS2_9BACT</name>
<dbReference type="PANTHER" id="PTHR30273">
    <property type="entry name" value="PERIPLASMIC SIGNAL SENSOR AND SIGMA FACTOR ACTIVATOR FECR-RELATED"/>
    <property type="match status" value="1"/>
</dbReference>
<dbReference type="RefSeq" id="WP_028727994.1">
    <property type="nucleotide sequence ID" value="NZ_AUAE01000025.1"/>
</dbReference>
<accession>A0A0F5IPS2</accession>
<dbReference type="HOGENOM" id="CLU_050192_2_3_10"/>
<keyword evidence="1" id="KW-1133">Transmembrane helix</keyword>
<dbReference type="InterPro" id="IPR006860">
    <property type="entry name" value="FecR"/>
</dbReference>
<comment type="caution">
    <text evidence="4">The sequence shown here is derived from an EMBL/GenBank/DDBJ whole genome shotgun (WGS) entry which is preliminary data.</text>
</comment>
<dbReference type="FunFam" id="2.60.120.1440:FF:000001">
    <property type="entry name" value="Putative anti-sigma factor"/>
    <property type="match status" value="1"/>
</dbReference>
<feature type="domain" description="Protein FecR C-terminal" evidence="3">
    <location>
        <begin position="269"/>
        <end position="336"/>
    </location>
</feature>
<dbReference type="PANTHER" id="PTHR30273:SF2">
    <property type="entry name" value="PROTEIN FECR"/>
    <property type="match status" value="1"/>
</dbReference>
<keyword evidence="5" id="KW-1185">Reference proteome</keyword>
<dbReference type="Proteomes" id="UP000033035">
    <property type="component" value="Unassembled WGS sequence"/>
</dbReference>
<dbReference type="Pfam" id="PF16344">
    <property type="entry name" value="FecR_C"/>
    <property type="match status" value="1"/>
</dbReference>
<dbReference type="EMBL" id="AQHW01000029">
    <property type="protein sequence ID" value="KKB47508.1"/>
    <property type="molecule type" value="Genomic_DNA"/>
</dbReference>
<proteinExistence type="predicted"/>
<reference evidence="4 5" key="1">
    <citation type="submission" date="2013-04" db="EMBL/GenBank/DDBJ databases">
        <title>The Genome Sequence of Parabacteroides gordonii DSM 23371.</title>
        <authorList>
            <consortium name="The Broad Institute Genomics Platform"/>
            <person name="Earl A."/>
            <person name="Ward D."/>
            <person name="Feldgarden M."/>
            <person name="Gevers D."/>
            <person name="Martens E."/>
            <person name="Sakamoto M."/>
            <person name="Benno Y."/>
            <person name="Suzuki N."/>
            <person name="Matsunaga N."/>
            <person name="Koshihara K."/>
            <person name="Seki M."/>
            <person name="Komiya H."/>
            <person name="Walker B."/>
            <person name="Young S."/>
            <person name="Zeng Q."/>
            <person name="Gargeya S."/>
            <person name="Fitzgerald M."/>
            <person name="Haas B."/>
            <person name="Abouelleil A."/>
            <person name="Allen A.W."/>
            <person name="Alvarado L."/>
            <person name="Arachchi H.M."/>
            <person name="Berlin A.M."/>
            <person name="Chapman S.B."/>
            <person name="Gainer-Dewar J."/>
            <person name="Goldberg J."/>
            <person name="Griggs A."/>
            <person name="Gujja S."/>
            <person name="Hansen M."/>
            <person name="Howarth C."/>
            <person name="Imamovic A."/>
            <person name="Ireland A."/>
            <person name="Larimer J."/>
            <person name="McCowan C."/>
            <person name="Murphy C."/>
            <person name="Pearson M."/>
            <person name="Poon T.W."/>
            <person name="Priest M."/>
            <person name="Roberts A."/>
            <person name="Saif S."/>
            <person name="Shea T."/>
            <person name="Sisk P."/>
            <person name="Sykes S."/>
            <person name="Wortman J."/>
            <person name="Nusbaum C."/>
            <person name="Birren B."/>
        </authorList>
    </citation>
    <scope>NUCLEOTIDE SEQUENCE [LARGE SCALE GENOMIC DNA]</scope>
    <source>
        <strain evidence="4 5">MS-1</strain>
    </source>
</reference>
<evidence type="ECO:0000313" key="4">
    <source>
        <dbReference type="EMBL" id="KKB47508.1"/>
    </source>
</evidence>
<dbReference type="AlphaFoldDB" id="A0A0F5IPS2"/>
<gene>
    <name evidence="4" type="ORF">HMPREF1536_05152</name>
</gene>
<keyword evidence="1" id="KW-0472">Membrane</keyword>
<evidence type="ECO:0000259" key="2">
    <source>
        <dbReference type="Pfam" id="PF04773"/>
    </source>
</evidence>
<dbReference type="PIRSF" id="PIRSF018266">
    <property type="entry name" value="FecR"/>
    <property type="match status" value="1"/>
</dbReference>
<feature type="transmembrane region" description="Helical" evidence="1">
    <location>
        <begin position="88"/>
        <end position="109"/>
    </location>
</feature>
<organism evidence="4 5">
    <name type="scientific">Parabacteroides gordonii MS-1 = DSM 23371</name>
    <dbReference type="NCBI Taxonomy" id="1203610"/>
    <lineage>
        <taxon>Bacteria</taxon>
        <taxon>Pseudomonadati</taxon>
        <taxon>Bacteroidota</taxon>
        <taxon>Bacteroidia</taxon>
        <taxon>Bacteroidales</taxon>
        <taxon>Tannerellaceae</taxon>
        <taxon>Parabacteroides</taxon>
    </lineage>
</organism>
<evidence type="ECO:0000256" key="1">
    <source>
        <dbReference type="SAM" id="Phobius"/>
    </source>
</evidence>
<dbReference type="PATRIC" id="fig|1203610.3.peg.5266"/>
<dbReference type="Gene3D" id="3.55.50.30">
    <property type="match status" value="1"/>
</dbReference>
<keyword evidence="1" id="KW-0812">Transmembrane</keyword>
<dbReference type="Gene3D" id="2.60.120.1440">
    <property type="match status" value="1"/>
</dbReference>
<evidence type="ECO:0000259" key="3">
    <source>
        <dbReference type="Pfam" id="PF16344"/>
    </source>
</evidence>